<gene>
    <name evidence="1" type="ORF">SCHCODRAFT_111249</name>
</gene>
<sequence length="449" mass="49972">MSVSAQDQLHLHQDKDSILNGLANHAALAPFLPPTPMANPPPVPDERLPQELKECILNELAATNDHISLATCALAHRSLLTPSQTHIFHTIHLRTAALTARFLHLLSSSPHLAPLVRALHVEEEPNGHGQWIARSTDLAAVLRRLPGINHLFLRPSSVCYAVLPESLRAALLETLPSLQTLHLTCVFQLPLLIFDRLQSVRSLRLSWVSFDRAPAPPSSASTRRPLSNLALCLTRDNHWVLVQRLLDPEGAFPLDVHALRSLRLDVLHARDTRWQDDACKVLEQCSDTLQALELGAGVPRAFDYNPDDMSVISLASMRQLKILALRDVLVSRSDDEWGWLRSLLATVPDIEHLIIDFSPKLHPIGQSGIWEWLDQNLTSGHLGKSLKSVTLHIPAPRHIQVDMPATIENLRQQMGTLGEVTRLKLCVKPVAFMLVRPSLIPSEILDCVE</sequence>
<dbReference type="KEGG" id="scm:SCHCO_02703618"/>
<accession>D8QBI4</accession>
<dbReference type="VEuPathDB" id="FungiDB:SCHCODRAFT_02703618"/>
<dbReference type="EMBL" id="GL377309">
    <property type="protein sequence ID" value="EFI94760.1"/>
    <property type="molecule type" value="Genomic_DNA"/>
</dbReference>
<dbReference type="eggNOG" id="ENOG502RBQR">
    <property type="taxonomic scope" value="Eukaryota"/>
</dbReference>
<protein>
    <recommendedName>
        <fullName evidence="3">F-box domain-containing protein</fullName>
    </recommendedName>
</protein>
<keyword evidence="2" id="KW-1185">Reference proteome</keyword>
<dbReference type="RefSeq" id="XP_003029663.1">
    <property type="nucleotide sequence ID" value="XM_003029617.1"/>
</dbReference>
<dbReference type="OrthoDB" id="2745898at2759"/>
<dbReference type="Proteomes" id="UP000007431">
    <property type="component" value="Unassembled WGS sequence"/>
</dbReference>
<proteinExistence type="predicted"/>
<dbReference type="InParanoid" id="D8QBI4"/>
<feature type="non-terminal residue" evidence="1">
    <location>
        <position position="449"/>
    </location>
</feature>
<evidence type="ECO:0000313" key="1">
    <source>
        <dbReference type="EMBL" id="EFI94760.1"/>
    </source>
</evidence>
<dbReference type="OMA" id="SHEQCES"/>
<dbReference type="HOGENOM" id="CLU_609966_0_0_1"/>
<name>D8QBI4_SCHCM</name>
<evidence type="ECO:0000313" key="2">
    <source>
        <dbReference type="Proteomes" id="UP000007431"/>
    </source>
</evidence>
<evidence type="ECO:0008006" key="3">
    <source>
        <dbReference type="Google" id="ProtNLM"/>
    </source>
</evidence>
<dbReference type="SUPFAM" id="SSF52047">
    <property type="entry name" value="RNI-like"/>
    <property type="match status" value="1"/>
</dbReference>
<organism evidence="2">
    <name type="scientific">Schizophyllum commune (strain H4-8 / FGSC 9210)</name>
    <name type="common">Split gill fungus</name>
    <dbReference type="NCBI Taxonomy" id="578458"/>
    <lineage>
        <taxon>Eukaryota</taxon>
        <taxon>Fungi</taxon>
        <taxon>Dikarya</taxon>
        <taxon>Basidiomycota</taxon>
        <taxon>Agaricomycotina</taxon>
        <taxon>Agaricomycetes</taxon>
        <taxon>Agaricomycetidae</taxon>
        <taxon>Agaricales</taxon>
        <taxon>Schizophyllaceae</taxon>
        <taxon>Schizophyllum</taxon>
    </lineage>
</organism>
<reference evidence="1 2" key="1">
    <citation type="journal article" date="2010" name="Nat. Biotechnol.">
        <title>Genome sequence of the model mushroom Schizophyllum commune.</title>
        <authorList>
            <person name="Ohm R.A."/>
            <person name="de Jong J.F."/>
            <person name="Lugones L.G."/>
            <person name="Aerts A."/>
            <person name="Kothe E."/>
            <person name="Stajich J.E."/>
            <person name="de Vries R.P."/>
            <person name="Record E."/>
            <person name="Levasseur A."/>
            <person name="Baker S.E."/>
            <person name="Bartholomew K.A."/>
            <person name="Coutinho P.M."/>
            <person name="Erdmann S."/>
            <person name="Fowler T.J."/>
            <person name="Gathman A.C."/>
            <person name="Lombard V."/>
            <person name="Henrissat B."/>
            <person name="Knabe N."/>
            <person name="Kuees U."/>
            <person name="Lilly W.W."/>
            <person name="Lindquist E."/>
            <person name="Lucas S."/>
            <person name="Magnuson J.K."/>
            <person name="Piumi F."/>
            <person name="Raudaskoski M."/>
            <person name="Salamov A."/>
            <person name="Schmutz J."/>
            <person name="Schwarze F.W.M.R."/>
            <person name="vanKuyk P.A."/>
            <person name="Horton J.S."/>
            <person name="Grigoriev I.V."/>
            <person name="Woesten H.A.B."/>
        </authorList>
    </citation>
    <scope>NUCLEOTIDE SEQUENCE [LARGE SCALE GENOMIC DNA]</scope>
    <source>
        <strain evidence="2">H4-8 / FGSC 9210</strain>
    </source>
</reference>
<dbReference type="GeneID" id="9594014"/>
<dbReference type="AlphaFoldDB" id="D8QBI4"/>